<evidence type="ECO:0000313" key="2">
    <source>
        <dbReference type="Proteomes" id="UP000199187"/>
    </source>
</evidence>
<evidence type="ECO:0008006" key="3">
    <source>
        <dbReference type="Google" id="ProtNLM"/>
    </source>
</evidence>
<gene>
    <name evidence="1" type="ORF">SAMN05192562_101823</name>
</gene>
<dbReference type="PROSITE" id="PS51257">
    <property type="entry name" value="PROKAR_LIPOPROTEIN"/>
    <property type="match status" value="1"/>
</dbReference>
<dbReference type="Proteomes" id="UP000199187">
    <property type="component" value="Unassembled WGS sequence"/>
</dbReference>
<name>A0A1I6YYA5_9ENTR</name>
<protein>
    <recommendedName>
        <fullName evidence="3">Lipoprotein</fullName>
    </recommendedName>
</protein>
<dbReference type="AlphaFoldDB" id="A0A1I6YYA5"/>
<evidence type="ECO:0000313" key="1">
    <source>
        <dbReference type="EMBL" id="SFT55308.1"/>
    </source>
</evidence>
<keyword evidence="2" id="KW-1185">Reference proteome</keyword>
<accession>A0A1I6YYA5</accession>
<reference evidence="2" key="1">
    <citation type="submission" date="2016-10" db="EMBL/GenBank/DDBJ databases">
        <authorList>
            <person name="Varghese N."/>
            <person name="Submissions S."/>
        </authorList>
    </citation>
    <scope>NUCLEOTIDE SEQUENCE [LARGE SCALE GENOMIC DNA]</scope>
    <source>
        <strain evidence="2">Ah-143</strain>
    </source>
</reference>
<sequence>MKVQLLITGALSAAFLSGCTTNTTSHAVTASNGSKVNVAAIFSPAEMNNNLYPDVKLREVSPAPSGTGMGLAVLGAALGGGISSNAFDKNVYKGNTIDNLPEPTSRYLAPKAEAKIHDWLEKNGGGYAYQETLYIAASQWSLIYTDMSTSNSNYDLTYRVKFYKRPEGGNAFSTYVSAECAPTVKTAPLNDWKANNYAKVSEETQKMMDACVLELENQLPRLLKK</sequence>
<dbReference type="OrthoDB" id="6628715at2"/>
<dbReference type="EMBL" id="FPAU01000001">
    <property type="protein sequence ID" value="SFT55308.1"/>
    <property type="molecule type" value="Genomic_DNA"/>
</dbReference>
<organism evidence="1 2">
    <name type="scientific">Kosakonia arachidis</name>
    <dbReference type="NCBI Taxonomy" id="551989"/>
    <lineage>
        <taxon>Bacteria</taxon>
        <taxon>Pseudomonadati</taxon>
        <taxon>Pseudomonadota</taxon>
        <taxon>Gammaproteobacteria</taxon>
        <taxon>Enterobacterales</taxon>
        <taxon>Enterobacteriaceae</taxon>
        <taxon>Kosakonia</taxon>
    </lineage>
</organism>
<dbReference type="RefSeq" id="WP_090119446.1">
    <property type="nucleotide sequence ID" value="NZ_CP045300.1"/>
</dbReference>
<proteinExistence type="predicted"/>